<accession>A0A481YVM1</accession>
<dbReference type="EMBL" id="MK500344">
    <property type="protein sequence ID" value="QBK87149.1"/>
    <property type="molecule type" value="Genomic_DNA"/>
</dbReference>
<proteinExistence type="predicted"/>
<protein>
    <submittedName>
        <fullName evidence="1">Uncharacterized protein</fullName>
    </submittedName>
</protein>
<reference evidence="1" key="1">
    <citation type="journal article" date="2019" name="MBio">
        <title>Virus Genomes from Deep Sea Sediments Expand the Ocean Megavirome and Support Independent Origins of Viral Gigantism.</title>
        <authorList>
            <person name="Backstrom D."/>
            <person name="Yutin N."/>
            <person name="Jorgensen S.L."/>
            <person name="Dharamshi J."/>
            <person name="Homa F."/>
            <person name="Zaremba-Niedwiedzka K."/>
            <person name="Spang A."/>
            <person name="Wolf Y.I."/>
            <person name="Koonin E.V."/>
            <person name="Ettema T.J."/>
        </authorList>
    </citation>
    <scope>NUCLEOTIDE SEQUENCE</scope>
</reference>
<evidence type="ECO:0000313" key="1">
    <source>
        <dbReference type="EMBL" id="QBK87149.1"/>
    </source>
</evidence>
<gene>
    <name evidence="1" type="ORF">LCMAC201_00510</name>
</gene>
<name>A0A481YVM1_9VIRU</name>
<organism evidence="1">
    <name type="scientific">Marseillevirus LCMAC201</name>
    <dbReference type="NCBI Taxonomy" id="2506605"/>
    <lineage>
        <taxon>Viruses</taxon>
        <taxon>Varidnaviria</taxon>
        <taxon>Bamfordvirae</taxon>
        <taxon>Nucleocytoviricota</taxon>
        <taxon>Megaviricetes</taxon>
        <taxon>Pimascovirales</taxon>
        <taxon>Pimascovirales incertae sedis</taxon>
        <taxon>Marseilleviridae</taxon>
    </lineage>
</organism>
<sequence length="89" mass="10697">MSQSFKKEFYQDVVEWRWRGWWNILCGSGPCFADEPVTESKDEFENRVSTWIDEKKESIRVTNIESKPYYIGHGYCLSNGYYIVYYVEN</sequence>